<evidence type="ECO:0000313" key="1">
    <source>
        <dbReference type="EMBL" id="KAJ4430566.1"/>
    </source>
</evidence>
<keyword evidence="2" id="KW-1185">Reference proteome</keyword>
<reference evidence="1 2" key="1">
    <citation type="journal article" date="2022" name="Allergy">
        <title>Genome assembly and annotation of Periplaneta americana reveal a comprehensive cockroach allergen profile.</title>
        <authorList>
            <person name="Wang L."/>
            <person name="Xiong Q."/>
            <person name="Saelim N."/>
            <person name="Wang L."/>
            <person name="Nong W."/>
            <person name="Wan A.T."/>
            <person name="Shi M."/>
            <person name="Liu X."/>
            <person name="Cao Q."/>
            <person name="Hui J.H.L."/>
            <person name="Sookrung N."/>
            <person name="Leung T.F."/>
            <person name="Tungtrongchitr A."/>
            <person name="Tsui S.K.W."/>
        </authorList>
    </citation>
    <scope>NUCLEOTIDE SEQUENCE [LARGE SCALE GENOMIC DNA]</scope>
    <source>
        <strain evidence="1">PWHHKU_190912</strain>
    </source>
</reference>
<organism evidence="1 2">
    <name type="scientific">Periplaneta americana</name>
    <name type="common">American cockroach</name>
    <name type="synonym">Blatta americana</name>
    <dbReference type="NCBI Taxonomy" id="6978"/>
    <lineage>
        <taxon>Eukaryota</taxon>
        <taxon>Metazoa</taxon>
        <taxon>Ecdysozoa</taxon>
        <taxon>Arthropoda</taxon>
        <taxon>Hexapoda</taxon>
        <taxon>Insecta</taxon>
        <taxon>Pterygota</taxon>
        <taxon>Neoptera</taxon>
        <taxon>Polyneoptera</taxon>
        <taxon>Dictyoptera</taxon>
        <taxon>Blattodea</taxon>
        <taxon>Blattoidea</taxon>
        <taxon>Blattidae</taxon>
        <taxon>Blattinae</taxon>
        <taxon>Periplaneta</taxon>
    </lineage>
</organism>
<evidence type="ECO:0000313" key="2">
    <source>
        <dbReference type="Proteomes" id="UP001148838"/>
    </source>
</evidence>
<dbReference type="InterPro" id="IPR036428">
    <property type="entry name" value="PCD_sf"/>
</dbReference>
<protein>
    <submittedName>
        <fullName evidence="1">Uncharacterized protein</fullName>
    </submittedName>
</protein>
<dbReference type="EMBL" id="JAJSOF020000031">
    <property type="protein sequence ID" value="KAJ4430566.1"/>
    <property type="molecule type" value="Genomic_DNA"/>
</dbReference>
<proteinExistence type="predicted"/>
<dbReference type="SUPFAM" id="SSF55248">
    <property type="entry name" value="PCD-like"/>
    <property type="match status" value="1"/>
</dbReference>
<sequence>MLTTPNDVAFTQEEILRILKNFDPTKSPGEDGLSSDIILRSFKQFPKFFSRVYNRCLETGHFPKIWKRSTIIPIVKPG</sequence>
<comment type="caution">
    <text evidence="1">The sequence shown here is derived from an EMBL/GenBank/DDBJ whole genome shotgun (WGS) entry which is preliminary data.</text>
</comment>
<name>A0ABQ8SA02_PERAM</name>
<gene>
    <name evidence="1" type="ORF">ANN_19154</name>
</gene>
<accession>A0ABQ8SA02</accession>
<dbReference type="Proteomes" id="UP001148838">
    <property type="component" value="Unassembled WGS sequence"/>
</dbReference>